<dbReference type="InterPro" id="IPR045061">
    <property type="entry name" value="FtsZ/CetZ"/>
</dbReference>
<dbReference type="InterPro" id="IPR036525">
    <property type="entry name" value="Tubulin/FtsZ_GTPase_sf"/>
</dbReference>
<dbReference type="Pfam" id="PF12327">
    <property type="entry name" value="FtsZ_C"/>
    <property type="match status" value="1"/>
</dbReference>
<sequence length="350" mass="37373">MIAEGVKGVDFIAVNTDNQALSLSDAPVRVRIGDKLTRGLGAGGFPDQGEKAAGESINEIQAVLQGADMVFVTAGMGGGTGTGAAPVVARAAREIGALTIGVVTRPFHFEGSKRALSAERGIEQLQQHVDTLIVIPNDRLLDITNKRMPLYESFQLADDVLRQGIQGITELITVPGLINLDFADVKTIMSQGGAALMAVGRGTGEDRARIAAEQAISSRLLDVTIDGAQGVLFNITGGATLSLYEVNQAAEVIRETTHPDANVIFGAVIDETMGDEIRITVIATRFDQTNVRRQMLQHNDTGLFETAARQARPPEPMPRPPERIVEPAPAELIPRFAPGNLDVPAFLRRK</sequence>
<dbReference type="KEGG" id="pbf:CFX0092_A3554"/>
<dbReference type="PANTHER" id="PTHR30314">
    <property type="entry name" value="CELL DIVISION PROTEIN FTSZ-RELATED"/>
    <property type="match status" value="1"/>
</dbReference>
<proteinExistence type="inferred from homology"/>
<feature type="domain" description="Tubulin/FtsZ 2-layer sandwich" evidence="10">
    <location>
        <begin position="178"/>
        <end position="295"/>
    </location>
</feature>
<keyword evidence="5 7" id="KW-0132">Cell division</keyword>
<protein>
    <recommendedName>
        <fullName evidence="5 6">Cell division protein FtsZ</fullName>
    </recommendedName>
</protein>
<dbReference type="InterPro" id="IPR024757">
    <property type="entry name" value="FtsZ_C"/>
</dbReference>
<dbReference type="Gene3D" id="3.30.1330.20">
    <property type="entry name" value="Tubulin/FtsZ, C-terminal domain"/>
    <property type="match status" value="1"/>
</dbReference>
<dbReference type="PANTHER" id="PTHR30314:SF3">
    <property type="entry name" value="MITOCHONDRIAL DIVISION PROTEIN FSZA"/>
    <property type="match status" value="1"/>
</dbReference>
<evidence type="ECO:0000259" key="9">
    <source>
        <dbReference type="SMART" id="SM00864"/>
    </source>
</evidence>
<feature type="region of interest" description="Disordered" evidence="8">
    <location>
        <begin position="309"/>
        <end position="331"/>
    </location>
</feature>
<dbReference type="InterPro" id="IPR003008">
    <property type="entry name" value="Tubulin_FtsZ_GTPase"/>
</dbReference>
<evidence type="ECO:0000256" key="7">
    <source>
        <dbReference type="RuleBase" id="RU000631"/>
    </source>
</evidence>
<dbReference type="Gene3D" id="3.40.50.1440">
    <property type="entry name" value="Tubulin/FtsZ, GTPase domain"/>
    <property type="match status" value="1"/>
</dbReference>
<dbReference type="InterPro" id="IPR037103">
    <property type="entry name" value="Tubulin/FtsZ-like_C"/>
</dbReference>
<evidence type="ECO:0000256" key="3">
    <source>
        <dbReference type="ARBA" id="ARBA00023134"/>
    </source>
</evidence>
<evidence type="ECO:0000256" key="2">
    <source>
        <dbReference type="ARBA" id="ARBA00022741"/>
    </source>
</evidence>
<dbReference type="FunFam" id="3.40.50.1440:FF:000001">
    <property type="entry name" value="Cell division protein FtsZ"/>
    <property type="match status" value="1"/>
</dbReference>
<feature type="binding site" evidence="5">
    <location>
        <position position="114"/>
    </location>
    <ligand>
        <name>GTP</name>
        <dbReference type="ChEBI" id="CHEBI:37565"/>
    </ligand>
</feature>
<dbReference type="Proteomes" id="UP000215027">
    <property type="component" value="Chromosome I"/>
</dbReference>
<dbReference type="NCBIfam" id="TIGR00065">
    <property type="entry name" value="ftsZ"/>
    <property type="match status" value="1"/>
</dbReference>
<dbReference type="InterPro" id="IPR020805">
    <property type="entry name" value="Cell_div_FtsZ_CS"/>
</dbReference>
<reference evidence="11" key="1">
    <citation type="submission" date="2016-01" db="EMBL/GenBank/DDBJ databases">
        <authorList>
            <person name="Mcilroy J.S."/>
            <person name="Karst M S."/>
            <person name="Albertsen M."/>
        </authorList>
    </citation>
    <scope>NUCLEOTIDE SEQUENCE</scope>
    <source>
        <strain evidence="11">Cfx-K</strain>
    </source>
</reference>
<evidence type="ECO:0000256" key="6">
    <source>
        <dbReference type="NCBIfam" id="TIGR00065"/>
    </source>
</evidence>
<dbReference type="EMBL" id="LN890655">
    <property type="protein sequence ID" value="CUS05432.2"/>
    <property type="molecule type" value="Genomic_DNA"/>
</dbReference>
<accession>A0A160T6C7</accession>
<evidence type="ECO:0000256" key="8">
    <source>
        <dbReference type="SAM" id="MobiDB-lite"/>
    </source>
</evidence>
<keyword evidence="5 7" id="KW-0131">Cell cycle</keyword>
<dbReference type="Pfam" id="PF00091">
    <property type="entry name" value="Tubulin"/>
    <property type="match status" value="1"/>
</dbReference>
<feature type="binding site" evidence="5">
    <location>
        <position position="110"/>
    </location>
    <ligand>
        <name>GTP</name>
        <dbReference type="ChEBI" id="CHEBI:37565"/>
    </ligand>
</feature>
<dbReference type="InterPro" id="IPR000158">
    <property type="entry name" value="Cell_div_FtsZ"/>
</dbReference>
<feature type="binding site" evidence="5">
    <location>
        <begin position="79"/>
        <end position="81"/>
    </location>
    <ligand>
        <name>GTP</name>
        <dbReference type="ChEBI" id="CHEBI:37565"/>
    </ligand>
</feature>
<dbReference type="SMART" id="SM00864">
    <property type="entry name" value="Tubulin"/>
    <property type="match status" value="1"/>
</dbReference>
<comment type="function">
    <text evidence="5 7">Essential cell division protein that forms a contractile ring structure (Z ring) at the future cell division site. The regulation of the ring assembly controls the timing and the location of cell division. One of the functions of the FtsZ ring is to recruit other cell division proteins to the septum to produce a new cell wall between the dividing cells. Binds GTP and shows GTPase activity.</text>
</comment>
<dbReference type="GO" id="GO:0051258">
    <property type="term" value="P:protein polymerization"/>
    <property type="evidence" value="ECO:0007669"/>
    <property type="project" value="UniProtKB-UniRule"/>
</dbReference>
<comment type="subunit">
    <text evidence="5">Homodimer. Polymerizes to form a dynamic ring structure in a strictly GTP-dependent manner. Interacts directly with several other division proteins.</text>
</comment>
<dbReference type="PRINTS" id="PR00423">
    <property type="entry name" value="CELLDVISFTSZ"/>
</dbReference>
<dbReference type="SUPFAM" id="SSF52490">
    <property type="entry name" value="Tubulin nucleotide-binding domain-like"/>
    <property type="match status" value="1"/>
</dbReference>
<keyword evidence="5" id="KW-0963">Cytoplasm</keyword>
<dbReference type="GO" id="GO:0005737">
    <property type="term" value="C:cytoplasm"/>
    <property type="evidence" value="ECO:0007669"/>
    <property type="project" value="UniProtKB-SubCell"/>
</dbReference>
<keyword evidence="12" id="KW-1185">Reference proteome</keyword>
<dbReference type="SUPFAM" id="SSF55307">
    <property type="entry name" value="Tubulin C-terminal domain-like"/>
    <property type="match status" value="1"/>
</dbReference>
<evidence type="ECO:0000313" key="12">
    <source>
        <dbReference type="Proteomes" id="UP000215027"/>
    </source>
</evidence>
<dbReference type="HAMAP" id="MF_00909">
    <property type="entry name" value="FtsZ"/>
    <property type="match status" value="1"/>
</dbReference>
<dbReference type="InterPro" id="IPR008280">
    <property type="entry name" value="Tub_FtsZ_C"/>
</dbReference>
<evidence type="ECO:0000259" key="10">
    <source>
        <dbReference type="SMART" id="SM00865"/>
    </source>
</evidence>
<dbReference type="PROSITE" id="PS01135">
    <property type="entry name" value="FTSZ_2"/>
    <property type="match status" value="1"/>
</dbReference>
<keyword evidence="3 5" id="KW-0342">GTP-binding</keyword>
<dbReference type="AlphaFoldDB" id="A0A160T6C7"/>
<gene>
    <name evidence="5 11" type="primary">ftsZ</name>
    <name evidence="11" type="ORF">CFX0092_A3554</name>
</gene>
<keyword evidence="2 5" id="KW-0547">Nucleotide-binding</keyword>
<dbReference type="InterPro" id="IPR018316">
    <property type="entry name" value="Tubulin/FtsZ_2-layer-sand-dom"/>
</dbReference>
<organism evidence="11 12">
    <name type="scientific">Candidatus Promineifilum breve</name>
    <dbReference type="NCBI Taxonomy" id="1806508"/>
    <lineage>
        <taxon>Bacteria</taxon>
        <taxon>Bacillati</taxon>
        <taxon>Chloroflexota</taxon>
        <taxon>Ardenticatenia</taxon>
        <taxon>Candidatus Promineifilales</taxon>
        <taxon>Candidatus Promineifilaceae</taxon>
        <taxon>Candidatus Promineifilum</taxon>
    </lineage>
</organism>
<comment type="subcellular location">
    <subcellularLocation>
        <location evidence="5">Cytoplasm</location>
    </subcellularLocation>
    <text evidence="5">Assembles at midcell at the inner surface of the cytoplasmic membrane.</text>
</comment>
<comment type="similarity">
    <text evidence="1 5 7">Belongs to the FtsZ family.</text>
</comment>
<keyword evidence="4 5" id="KW-0717">Septation</keyword>
<dbReference type="CDD" id="cd02201">
    <property type="entry name" value="FtsZ_type1"/>
    <property type="match status" value="1"/>
</dbReference>
<evidence type="ECO:0000256" key="4">
    <source>
        <dbReference type="ARBA" id="ARBA00023210"/>
    </source>
</evidence>
<dbReference type="GO" id="GO:0000917">
    <property type="term" value="P:division septum assembly"/>
    <property type="evidence" value="ECO:0007669"/>
    <property type="project" value="UniProtKB-KW"/>
</dbReference>
<dbReference type="GO" id="GO:0043093">
    <property type="term" value="P:FtsZ-dependent cytokinesis"/>
    <property type="evidence" value="ECO:0007669"/>
    <property type="project" value="UniProtKB-UniRule"/>
</dbReference>
<comment type="caution">
    <text evidence="5">Lacks conserved residue(s) required for the propagation of feature annotation.</text>
</comment>
<evidence type="ECO:0000256" key="1">
    <source>
        <dbReference type="ARBA" id="ARBA00009690"/>
    </source>
</evidence>
<evidence type="ECO:0000256" key="5">
    <source>
        <dbReference type="HAMAP-Rule" id="MF_00909"/>
    </source>
</evidence>
<dbReference type="GO" id="GO:0032153">
    <property type="term" value="C:cell division site"/>
    <property type="evidence" value="ECO:0007669"/>
    <property type="project" value="UniProtKB-UniRule"/>
</dbReference>
<evidence type="ECO:0000313" key="11">
    <source>
        <dbReference type="EMBL" id="CUS05432.2"/>
    </source>
</evidence>
<dbReference type="SMART" id="SM00865">
    <property type="entry name" value="Tubulin_C"/>
    <property type="match status" value="1"/>
</dbReference>
<feature type="binding site" evidence="5">
    <location>
        <position position="158"/>
    </location>
    <ligand>
        <name>GTP</name>
        <dbReference type="ChEBI" id="CHEBI:37565"/>
    </ligand>
</feature>
<dbReference type="GO" id="GO:0005525">
    <property type="term" value="F:GTP binding"/>
    <property type="evidence" value="ECO:0007669"/>
    <property type="project" value="UniProtKB-UniRule"/>
</dbReference>
<dbReference type="PROSITE" id="PS01134">
    <property type="entry name" value="FTSZ_1"/>
    <property type="match status" value="1"/>
</dbReference>
<name>A0A160T6C7_9CHLR</name>
<feature type="domain" description="Tubulin/FtsZ GTPase" evidence="9">
    <location>
        <begin position="1"/>
        <end position="176"/>
    </location>
</feature>
<dbReference type="GO" id="GO:0003924">
    <property type="term" value="F:GTPase activity"/>
    <property type="evidence" value="ECO:0007669"/>
    <property type="project" value="UniProtKB-UniRule"/>
</dbReference>